<name>A0A0A9CY03_ARUDO</name>
<reference evidence="1" key="1">
    <citation type="submission" date="2014-09" db="EMBL/GenBank/DDBJ databases">
        <authorList>
            <person name="Magalhaes I.L.F."/>
            <person name="Oliveira U."/>
            <person name="Santos F.R."/>
            <person name="Vidigal T.H.D.A."/>
            <person name="Brescovit A.D."/>
            <person name="Santos A.J."/>
        </authorList>
    </citation>
    <scope>NUCLEOTIDE SEQUENCE</scope>
    <source>
        <tissue evidence="1">Shoot tissue taken approximately 20 cm above the soil surface</tissue>
    </source>
</reference>
<sequence>MISTSRGSPRAEASSGCCTRCLAVTPMRTGECRGQGRAGARRFWSCAWPKSART</sequence>
<protein>
    <submittedName>
        <fullName evidence="1">Uncharacterized protein</fullName>
    </submittedName>
</protein>
<dbReference type="AlphaFoldDB" id="A0A0A9CY03"/>
<accession>A0A0A9CY03</accession>
<evidence type="ECO:0000313" key="1">
    <source>
        <dbReference type="EMBL" id="JAD80476.1"/>
    </source>
</evidence>
<organism evidence="1">
    <name type="scientific">Arundo donax</name>
    <name type="common">Giant reed</name>
    <name type="synonym">Donax arundinaceus</name>
    <dbReference type="NCBI Taxonomy" id="35708"/>
    <lineage>
        <taxon>Eukaryota</taxon>
        <taxon>Viridiplantae</taxon>
        <taxon>Streptophyta</taxon>
        <taxon>Embryophyta</taxon>
        <taxon>Tracheophyta</taxon>
        <taxon>Spermatophyta</taxon>
        <taxon>Magnoliopsida</taxon>
        <taxon>Liliopsida</taxon>
        <taxon>Poales</taxon>
        <taxon>Poaceae</taxon>
        <taxon>PACMAD clade</taxon>
        <taxon>Arundinoideae</taxon>
        <taxon>Arundineae</taxon>
        <taxon>Arundo</taxon>
    </lineage>
</organism>
<dbReference type="EMBL" id="GBRH01217419">
    <property type="protein sequence ID" value="JAD80476.1"/>
    <property type="molecule type" value="Transcribed_RNA"/>
</dbReference>
<proteinExistence type="predicted"/>
<reference evidence="1" key="2">
    <citation type="journal article" date="2015" name="Data Brief">
        <title>Shoot transcriptome of the giant reed, Arundo donax.</title>
        <authorList>
            <person name="Barrero R.A."/>
            <person name="Guerrero F.D."/>
            <person name="Moolhuijzen P."/>
            <person name="Goolsby J.A."/>
            <person name="Tidwell J."/>
            <person name="Bellgard S.E."/>
            <person name="Bellgard M.I."/>
        </authorList>
    </citation>
    <scope>NUCLEOTIDE SEQUENCE</scope>
    <source>
        <tissue evidence="1">Shoot tissue taken approximately 20 cm above the soil surface</tissue>
    </source>
</reference>